<dbReference type="PROSITE" id="PS51257">
    <property type="entry name" value="PROKAR_LIPOPROTEIN"/>
    <property type="match status" value="1"/>
</dbReference>
<dbReference type="InterPro" id="IPR058683">
    <property type="entry name" value="TP_1001-like_C"/>
</dbReference>
<dbReference type="OrthoDB" id="369743at2"/>
<dbReference type="RefSeq" id="WP_013607701.1">
    <property type="nucleotide sequence ID" value="NC_015152.1"/>
</dbReference>
<feature type="domain" description="TP-1001-like C-terminal" evidence="1">
    <location>
        <begin position="207"/>
        <end position="297"/>
    </location>
</feature>
<sequence>MKQLLIPLVSFLLLCTGCGCRQPELCLYNLFEQVDSSPPVFLAATMINQYNATLTFNEPIGHDSASLRCGQNTITNTSVSDTSLTLSLAKPLKMGESLALEGRVEDLRGNSLQFTTELWAKNSNPAQVLINEFTTKGSETNPDRVELLVTGRGNLAGLTLYAGVPEDWSDRLVLPDRWVERGTYLVVVFGKGDYDATNYPSALQTGLGSNNGCLSIAQSPEWESPLIDAVVWGNMSTTTFEGFGSASLLSQVNHIYGCGHWNSKESKHVIDSNTSTATRSLCRDRLIDTNTSGDWYVCATKNATFGSQNSQEKHIP</sequence>
<proteinExistence type="predicted"/>
<protein>
    <recommendedName>
        <fullName evidence="1">TP-1001-like C-terminal domain-containing protein</fullName>
    </recommendedName>
</protein>
<keyword evidence="3" id="KW-1185">Reference proteome</keyword>
<evidence type="ECO:0000313" key="2">
    <source>
        <dbReference type="EMBL" id="ADY13852.1"/>
    </source>
</evidence>
<dbReference type="eggNOG" id="ENOG5033P4X">
    <property type="taxonomic scope" value="Bacteria"/>
</dbReference>
<accession>F0RTT7</accession>
<dbReference type="AlphaFoldDB" id="F0RTT7"/>
<name>F0RTT7_SPHGB</name>
<dbReference type="KEGG" id="sbu:SpiBuddy_2030"/>
<evidence type="ECO:0000259" key="1">
    <source>
        <dbReference type="Pfam" id="PF26342"/>
    </source>
</evidence>
<reference evidence="3" key="1">
    <citation type="submission" date="2011-02" db="EMBL/GenBank/DDBJ databases">
        <title>Complete sequence of Spirochaeta sp. Buddy.</title>
        <authorList>
            <person name="Lucas S."/>
            <person name="Copeland A."/>
            <person name="Lapidus A."/>
            <person name="Cheng J.-F."/>
            <person name="Goodwin L."/>
            <person name="Pitluck S."/>
            <person name="Zeytun A."/>
            <person name="Detter J.C."/>
            <person name="Han C."/>
            <person name="Tapia R."/>
            <person name="Land M."/>
            <person name="Hauser L."/>
            <person name="Kyrpides N."/>
            <person name="Ivanova N."/>
            <person name="Mikhailova N."/>
            <person name="Pagani I."/>
            <person name="Ritalahti K.M."/>
            <person name="Loeffler F.E."/>
            <person name="Woyke T."/>
        </authorList>
    </citation>
    <scope>NUCLEOTIDE SEQUENCE [LARGE SCALE GENOMIC DNA]</scope>
    <source>
        <strain evidence="3">ATCC BAA-1886 / DSM 22777 / Buddy</strain>
    </source>
</reference>
<dbReference type="EMBL" id="CP002541">
    <property type="protein sequence ID" value="ADY13852.1"/>
    <property type="molecule type" value="Genomic_DNA"/>
</dbReference>
<dbReference type="HOGENOM" id="CLU_070080_0_0_12"/>
<dbReference type="Pfam" id="PF26342">
    <property type="entry name" value="TP_1001_2nd"/>
    <property type="match status" value="2"/>
</dbReference>
<dbReference type="Proteomes" id="UP000008466">
    <property type="component" value="Chromosome"/>
</dbReference>
<feature type="domain" description="TP-1001-like C-terminal" evidence="1">
    <location>
        <begin position="126"/>
        <end position="190"/>
    </location>
</feature>
<evidence type="ECO:0000313" key="3">
    <source>
        <dbReference type="Proteomes" id="UP000008466"/>
    </source>
</evidence>
<organism evidence="2 3">
    <name type="scientific">Sphaerochaeta globosa (strain ATCC BAA-1886 / DSM 22777 / Buddy)</name>
    <name type="common">Spirochaeta sp. (strain Buddy)</name>
    <dbReference type="NCBI Taxonomy" id="158189"/>
    <lineage>
        <taxon>Bacteria</taxon>
        <taxon>Pseudomonadati</taxon>
        <taxon>Spirochaetota</taxon>
        <taxon>Spirochaetia</taxon>
        <taxon>Spirochaetales</taxon>
        <taxon>Sphaerochaetaceae</taxon>
        <taxon>Sphaerochaeta</taxon>
    </lineage>
</organism>
<gene>
    <name evidence="2" type="ordered locus">SpiBuddy_2030</name>
</gene>